<keyword evidence="4" id="KW-0175">Coiled coil</keyword>
<dbReference type="SUPFAM" id="SSF50978">
    <property type="entry name" value="WD40 repeat-like"/>
    <property type="match status" value="1"/>
</dbReference>
<dbReference type="GO" id="GO:0036156">
    <property type="term" value="C:inner dynein arm"/>
    <property type="evidence" value="ECO:0007669"/>
    <property type="project" value="TreeGrafter"/>
</dbReference>
<protein>
    <recommendedName>
        <fullName evidence="8">WD repeat-containing protein 63</fullName>
    </recommendedName>
</protein>
<dbReference type="InterPro" id="IPR015943">
    <property type="entry name" value="WD40/YVTN_repeat-like_dom_sf"/>
</dbReference>
<feature type="coiled-coil region" evidence="4">
    <location>
        <begin position="856"/>
        <end position="898"/>
    </location>
</feature>
<dbReference type="PANTHER" id="PTHR12442">
    <property type="entry name" value="DYNEIN INTERMEDIATE CHAIN"/>
    <property type="match status" value="1"/>
</dbReference>
<dbReference type="AlphaFoldDB" id="A0A8K0C4Q0"/>
<evidence type="ECO:0000256" key="2">
    <source>
        <dbReference type="ARBA" id="ARBA00022574"/>
    </source>
</evidence>
<reference evidence="6" key="1">
    <citation type="submission" date="2019-08" db="EMBL/GenBank/DDBJ databases">
        <title>The genome of the North American firefly Photinus pyralis.</title>
        <authorList>
            <consortium name="Photinus pyralis genome working group"/>
            <person name="Fallon T.R."/>
            <person name="Sander Lower S.E."/>
            <person name="Weng J.-K."/>
        </authorList>
    </citation>
    <scope>NUCLEOTIDE SEQUENCE</scope>
    <source>
        <strain evidence="6">TRF0915ILg1</strain>
        <tissue evidence="6">Whole body</tissue>
    </source>
</reference>
<gene>
    <name evidence="6" type="ORF">ILUMI_26044</name>
</gene>
<evidence type="ECO:0000256" key="1">
    <source>
        <dbReference type="ARBA" id="ARBA00022490"/>
    </source>
</evidence>
<dbReference type="InterPro" id="IPR050687">
    <property type="entry name" value="Dynein_IC"/>
</dbReference>
<evidence type="ECO:0000256" key="5">
    <source>
        <dbReference type="SAM" id="MobiDB-lite"/>
    </source>
</evidence>
<dbReference type="OrthoDB" id="6619788at2759"/>
<dbReference type="GO" id="GO:0045504">
    <property type="term" value="F:dynein heavy chain binding"/>
    <property type="evidence" value="ECO:0007669"/>
    <property type="project" value="TreeGrafter"/>
</dbReference>
<dbReference type="EMBL" id="VTPC01091021">
    <property type="protein sequence ID" value="KAF2880133.1"/>
    <property type="molecule type" value="Genomic_DNA"/>
</dbReference>
<proteinExistence type="predicted"/>
<dbReference type="GO" id="GO:0045503">
    <property type="term" value="F:dynein light chain binding"/>
    <property type="evidence" value="ECO:0007669"/>
    <property type="project" value="TreeGrafter"/>
</dbReference>
<organism evidence="6 7">
    <name type="scientific">Ignelater luminosus</name>
    <name type="common">Cucubano</name>
    <name type="synonym">Pyrophorus luminosus</name>
    <dbReference type="NCBI Taxonomy" id="2038154"/>
    <lineage>
        <taxon>Eukaryota</taxon>
        <taxon>Metazoa</taxon>
        <taxon>Ecdysozoa</taxon>
        <taxon>Arthropoda</taxon>
        <taxon>Hexapoda</taxon>
        <taxon>Insecta</taxon>
        <taxon>Pterygota</taxon>
        <taxon>Neoptera</taxon>
        <taxon>Endopterygota</taxon>
        <taxon>Coleoptera</taxon>
        <taxon>Polyphaga</taxon>
        <taxon>Elateriformia</taxon>
        <taxon>Elateroidea</taxon>
        <taxon>Elateridae</taxon>
        <taxon>Agrypninae</taxon>
        <taxon>Pyrophorini</taxon>
        <taxon>Ignelater</taxon>
    </lineage>
</organism>
<dbReference type="PANTHER" id="PTHR12442:SF5">
    <property type="entry name" value="DYNEIN AXONEMAL INTERMEDIATE CHAIN 3"/>
    <property type="match status" value="1"/>
</dbReference>
<evidence type="ECO:0008006" key="8">
    <source>
        <dbReference type="Google" id="ProtNLM"/>
    </source>
</evidence>
<keyword evidence="3" id="KW-0677">Repeat</keyword>
<dbReference type="Proteomes" id="UP000801492">
    <property type="component" value="Unassembled WGS sequence"/>
</dbReference>
<evidence type="ECO:0000313" key="7">
    <source>
        <dbReference type="Proteomes" id="UP000801492"/>
    </source>
</evidence>
<dbReference type="GO" id="GO:0036159">
    <property type="term" value="P:inner dynein arm assembly"/>
    <property type="evidence" value="ECO:0007669"/>
    <property type="project" value="TreeGrafter"/>
</dbReference>
<feature type="region of interest" description="Disordered" evidence="5">
    <location>
        <begin position="1074"/>
        <end position="1101"/>
    </location>
</feature>
<sequence>MSTSVLPDTPRATPKATPRSTPSPSRQDVAQSEASASRRKRRRVRKQKPRDEFDFNSVPGITKIALSPTLQQVLGCVVDNDVTAEKPWKYVPKYKIEDNLELHDKSSEFLPIKAEIAKYAGQELLLGYVTQAGTDVDLFYICLTEAAENEVSRILDIIQKRQEERMYNSVYRPIMQWVSLGSENDVDEMLILCNRPLLEVEVESKYPIMPHKVQFRFRLVQNANDGYTELLASRSTFNNLYKKQIDVATQVTPAVVTNEAQTVCTYPRNMWTQYHYEYDPDKNLTKEFWDNFESFVNRKMEILDDMLYVGGVINFYTTDYTDLVRDIKYSTVPQVAHVKEYTFLLEEGLCRGKQIASLSWHPLWTGIVACAYSYECPHSYMKYKPNKDVVTEAVYNITPVLLWSFKDALRPRLHLMAPREVSVISFCPYDENILIGGCVNGQVIVWDIKNRLEGVEKEEPLTAAQQRYRALMHSLMRWMKNVKDPKIVNCAAVSELEYSHRSVVSAIKWFSPFRELTKSGQLKEIPEGEDRRTLQFMTAARDGTILTWDLLAKPTMLKGGAYRPQRKLRRLKERPPALNVDVSPYKALNRVFKPLFKIHILEPNTNRSLPIAALSIRRTKALSVEKYPSPNRKFDITERIYFKPTFNRPTHPLLTKVIVGTTEGDFIIAGWEGFAFNAGEVVNQEVSTIDNYGKYHDGPVVSLSRSELFPDLSLTVGGKVFALWKSDFIGKPVLWKRSKYKYTSGVWNSYRPSIFRLTRADGHIEMWHLKTRSDRYQDIKFICGLGVTGSSTHPLPLQQNVMGISDSNGALRLFFVAHNLTQATEEDKWSTYRLCEREAIRKEKFLKWQADWIAKHADLIQERKQKEALLREQLEERNKMQKEKTEEENEQIMKAEEDRLALLQTPQPGHYEEWANRQWLTREKGRMNRVLLGKKALDINILEKQQLPLLKEVRDEQQKKVKQEKRLKDAPKILEDTVAMLFPDAIKKREPSPPDPYGGGDPVDVKLKYFREYQQLEQRCQEYVSSHEHVHHFDWIQVLQAGRERRKVLDGGYSRYNHKLRLLREKIARGGLPLPPTAFRHGGSASSSGPSAYTNSTDSEF</sequence>
<evidence type="ECO:0000313" key="6">
    <source>
        <dbReference type="EMBL" id="KAF2880133.1"/>
    </source>
</evidence>
<dbReference type="InterPro" id="IPR036322">
    <property type="entry name" value="WD40_repeat_dom_sf"/>
</dbReference>
<keyword evidence="2" id="KW-0853">WD repeat</keyword>
<dbReference type="GO" id="GO:0060294">
    <property type="term" value="P:cilium movement involved in cell motility"/>
    <property type="evidence" value="ECO:0007669"/>
    <property type="project" value="TreeGrafter"/>
</dbReference>
<evidence type="ECO:0000256" key="3">
    <source>
        <dbReference type="ARBA" id="ARBA00022737"/>
    </source>
</evidence>
<keyword evidence="1" id="KW-0963">Cytoplasm</keyword>
<feature type="compositionally biased region" description="Polar residues" evidence="5">
    <location>
        <begin position="18"/>
        <end position="35"/>
    </location>
</feature>
<feature type="compositionally biased region" description="Low complexity" evidence="5">
    <location>
        <begin position="1082"/>
        <end position="1092"/>
    </location>
</feature>
<name>A0A8K0C4Q0_IGNLU</name>
<accession>A0A8K0C4Q0</accession>
<feature type="region of interest" description="Disordered" evidence="5">
    <location>
        <begin position="1"/>
        <end position="54"/>
    </location>
</feature>
<evidence type="ECO:0000256" key="4">
    <source>
        <dbReference type="SAM" id="Coils"/>
    </source>
</evidence>
<dbReference type="Gene3D" id="2.130.10.10">
    <property type="entry name" value="YVTN repeat-like/Quinoprotein amine dehydrogenase"/>
    <property type="match status" value="1"/>
</dbReference>
<feature type="compositionally biased region" description="Basic residues" evidence="5">
    <location>
        <begin position="37"/>
        <end position="48"/>
    </location>
</feature>
<comment type="caution">
    <text evidence="6">The sequence shown here is derived from an EMBL/GenBank/DDBJ whole genome shotgun (WGS) entry which is preliminary data.</text>
</comment>
<keyword evidence="7" id="KW-1185">Reference proteome</keyword>